<protein>
    <submittedName>
        <fullName evidence="2">Uncharacterized protein</fullName>
    </submittedName>
</protein>
<keyword evidence="3" id="KW-1185">Reference proteome</keyword>
<dbReference type="EMBL" id="CP148067">
    <property type="protein sequence ID" value="WXL29325.1"/>
    <property type="molecule type" value="Genomic_DNA"/>
</dbReference>
<gene>
    <name evidence="2" type="ORF">WG617_01590</name>
</gene>
<keyword evidence="1" id="KW-0472">Membrane</keyword>
<accession>A0ABZ2RQK2</accession>
<proteinExistence type="predicted"/>
<sequence>MKKIAIIYDKKSHQYPWVLKNLRADNNLACFNSRLDALNWYLSFEIPSLIEIYNSSEAKIAQITFIEPAKVKNKANIALKVYPESDPKKYEKLCKDYLIDPDLLNRDFAKNTIKQSLKEMNYIILNDPYKYFSPEWEIKNKTIEKSIDHKSKDARIFKIISEILKSNDAINKAPLKEMKEKYLNNEVSYLELYKAVKNTKKIDEYEKILNKENIDYIKVEKYQIPDLKLDEIKLEEIPELKEFQNQVYELNTSENTKETTKEYFGYTPEYLSHKLRKKKATLILSSTISALILITLVLASLLLWYFLK</sequence>
<keyword evidence="1" id="KW-1133">Transmembrane helix</keyword>
<evidence type="ECO:0000256" key="1">
    <source>
        <dbReference type="SAM" id="Phobius"/>
    </source>
</evidence>
<name>A0ABZ2RQK2_9BACT</name>
<evidence type="ECO:0000313" key="2">
    <source>
        <dbReference type="EMBL" id="WXL29325.1"/>
    </source>
</evidence>
<keyword evidence="1" id="KW-0812">Transmembrane</keyword>
<dbReference type="RefSeq" id="WP_338822938.1">
    <property type="nucleotide sequence ID" value="NZ_CP148067.1"/>
</dbReference>
<dbReference type="Proteomes" id="UP001477443">
    <property type="component" value="Chromosome"/>
</dbReference>
<reference evidence="2" key="1">
    <citation type="submission" date="2024-03" db="EMBL/GenBank/DDBJ databases">
        <title>Complete genome sequence of Mycoplasma felifaucium Z921 isolated from the trachea of a cheetah.</title>
        <authorList>
            <person name="Spergser J."/>
        </authorList>
    </citation>
    <scope>NUCLEOTIDE SEQUENCE [LARGE SCALE GENOMIC DNA]</scope>
    <source>
        <strain evidence="2">Z921</strain>
    </source>
</reference>
<evidence type="ECO:0000313" key="3">
    <source>
        <dbReference type="Proteomes" id="UP001477443"/>
    </source>
</evidence>
<feature type="transmembrane region" description="Helical" evidence="1">
    <location>
        <begin position="282"/>
        <end position="307"/>
    </location>
</feature>
<organism evidence="2 3">
    <name type="scientific">Mycoplasmopsis felifaucium</name>
    <dbReference type="NCBI Taxonomy" id="35768"/>
    <lineage>
        <taxon>Bacteria</taxon>
        <taxon>Bacillati</taxon>
        <taxon>Mycoplasmatota</taxon>
        <taxon>Mycoplasmoidales</taxon>
        <taxon>Metamycoplasmataceae</taxon>
        <taxon>Mycoplasmopsis</taxon>
    </lineage>
</organism>
<dbReference type="NCBIfam" id="NF045932">
    <property type="entry name" value="MAG3090_fam_N"/>
    <property type="match status" value="1"/>
</dbReference>